<dbReference type="InterPro" id="IPR026610">
    <property type="entry name" value="Hen1"/>
</dbReference>
<evidence type="ECO:0000256" key="4">
    <source>
        <dbReference type="ARBA" id="ARBA00022603"/>
    </source>
</evidence>
<accession>A0ABP8ATY4</accession>
<feature type="compositionally biased region" description="Gly residues" evidence="13">
    <location>
        <begin position="741"/>
        <end position="754"/>
    </location>
</feature>
<feature type="domain" description="Methyltransferase type 12" evidence="14">
    <location>
        <begin position="494"/>
        <end position="587"/>
    </location>
</feature>
<comment type="cofactor">
    <cofactor evidence="1">
        <name>Mg(2+)</name>
        <dbReference type="ChEBI" id="CHEBI:18420"/>
    </cofactor>
</comment>
<evidence type="ECO:0000256" key="8">
    <source>
        <dbReference type="ARBA" id="ARBA00022842"/>
    </source>
</evidence>
<proteinExistence type="inferred from homology"/>
<feature type="compositionally biased region" description="Low complexity" evidence="13">
    <location>
        <begin position="424"/>
        <end position="443"/>
    </location>
</feature>
<organism evidence="16 17">
    <name type="scientific">Streptosporangium oxazolinicum</name>
    <dbReference type="NCBI Taxonomy" id="909287"/>
    <lineage>
        <taxon>Bacteria</taxon>
        <taxon>Bacillati</taxon>
        <taxon>Actinomycetota</taxon>
        <taxon>Actinomycetes</taxon>
        <taxon>Streptosporangiales</taxon>
        <taxon>Streptosporangiaceae</taxon>
        <taxon>Streptosporangium</taxon>
    </lineage>
</organism>
<evidence type="ECO:0000256" key="13">
    <source>
        <dbReference type="SAM" id="MobiDB-lite"/>
    </source>
</evidence>
<evidence type="ECO:0000259" key="14">
    <source>
        <dbReference type="Pfam" id="PF08242"/>
    </source>
</evidence>
<keyword evidence="6" id="KW-0949">S-adenosyl-L-methionine</keyword>
<keyword evidence="5" id="KW-0808">Transferase</keyword>
<comment type="similarity">
    <text evidence="2">Belongs to the methyltransferase superfamily. HEN1 family.</text>
</comment>
<feature type="compositionally biased region" description="Acidic residues" evidence="13">
    <location>
        <begin position="349"/>
        <end position="364"/>
    </location>
</feature>
<keyword evidence="9" id="KW-0694">RNA-binding</keyword>
<dbReference type="Pfam" id="PF08242">
    <property type="entry name" value="Methyltransf_12"/>
    <property type="match status" value="1"/>
</dbReference>
<keyword evidence="10" id="KW-0943">RNA-mediated gene silencing</keyword>
<evidence type="ECO:0000259" key="15">
    <source>
        <dbReference type="Pfam" id="PF12623"/>
    </source>
</evidence>
<evidence type="ECO:0000313" key="17">
    <source>
        <dbReference type="Proteomes" id="UP001501251"/>
    </source>
</evidence>
<dbReference type="InterPro" id="IPR024026">
    <property type="entry name" value="3'-RNA_MeTfrase_Hen1_bac"/>
</dbReference>
<dbReference type="RefSeq" id="WP_425583333.1">
    <property type="nucleotide sequence ID" value="NZ_BAABAQ010000004.1"/>
</dbReference>
<evidence type="ECO:0000256" key="7">
    <source>
        <dbReference type="ARBA" id="ARBA00022723"/>
    </source>
</evidence>
<feature type="domain" description="Hen1 N-terminal" evidence="15">
    <location>
        <begin position="104"/>
        <end position="345"/>
    </location>
</feature>
<sequence>MVDPLPAAKIAEYVEPRPRGARIRFGTGLAIRAGDAALSGGRGAASPACGIPHSGTSRDDPDRAVHGRWSCRVDPEPSADGRVVLVWAVNRWPSRSACGTLNRVLLTISTTLRPATDLGFLLHKHPDRVQEFGQSYGVARVLYPEAGEERCTAALMLDVDPIRLVRSRDRSTPDYTLGQYVNDRPYAASSLLAVALADVFRTARTGRCHSRPELAAGPIPLEITLPVLPCKGGPELAHRLFEPLGWSVEATALPLDEEFPEWGDSRYVRLVLRGEVRLADALNQLYVLLPVLDDAKHYWVAPDEVDKLIKAGASWLAAHPDRGLITRRYLGRRWALTRTAFARLAEIGDDVEEDLEPPVEEDPAADPAIEGSAGGDPVEEGSIEEGSADESPVAGSSVGESGESGESTAERGFVAGSLAAETSAVPGDGPVAGAPPGTPATTFGGTGAPDEVLPADAPPAEGEAQTGAARRPLNALRLEAVLATLDGLGASTVIDLGCGSGRLVGALLERPRLTRVAGVDVSAHALALAARRLRLDRMPERRRERLELFQGALTYTDPRFAGYDAAVLMEVVEHVDPPRLDALERVVFGAARPGHVIVTTPNAEHNVRYEFLSGMRHPDHRFEWTRAEFRAWAAKVCGEYGYRVAFLPIGDDDPEVGPPTQMALFGLAGAEEPTSASAAPAPGPGCGSTEGSTGTEGLVSTGGTEGSVSTGGPVNAGGSVSTEDTEGLVSTGGPVRADGPVGTGDAGDAGGGDD</sequence>
<dbReference type="CDD" id="cd02440">
    <property type="entry name" value="AdoMet_MTases"/>
    <property type="match status" value="1"/>
</dbReference>
<feature type="region of interest" description="Disordered" evidence="13">
    <location>
        <begin position="422"/>
        <end position="468"/>
    </location>
</feature>
<dbReference type="InterPro" id="IPR024740">
    <property type="entry name" value="Hen1_N"/>
</dbReference>
<keyword evidence="8" id="KW-0460">Magnesium</keyword>
<dbReference type="PANTHER" id="PTHR21404:SF3">
    <property type="entry name" value="SMALL RNA 2'-O-METHYLTRANSFERASE"/>
    <property type="match status" value="1"/>
</dbReference>
<evidence type="ECO:0000256" key="2">
    <source>
        <dbReference type="ARBA" id="ARBA00009026"/>
    </source>
</evidence>
<keyword evidence="7" id="KW-0479">Metal-binding</keyword>
<reference evidence="17" key="1">
    <citation type="journal article" date="2019" name="Int. J. Syst. Evol. Microbiol.">
        <title>The Global Catalogue of Microorganisms (GCM) 10K type strain sequencing project: providing services to taxonomists for standard genome sequencing and annotation.</title>
        <authorList>
            <consortium name="The Broad Institute Genomics Platform"/>
            <consortium name="The Broad Institute Genome Sequencing Center for Infectious Disease"/>
            <person name="Wu L."/>
            <person name="Ma J."/>
        </authorList>
    </citation>
    <scope>NUCLEOTIDE SEQUENCE [LARGE SCALE GENOMIC DNA]</scope>
    <source>
        <strain evidence="17">JCM 17388</strain>
    </source>
</reference>
<feature type="compositionally biased region" description="Low complexity" evidence="13">
    <location>
        <begin position="671"/>
        <end position="680"/>
    </location>
</feature>
<evidence type="ECO:0000256" key="12">
    <source>
        <dbReference type="ARBA" id="ARBA00048418"/>
    </source>
</evidence>
<evidence type="ECO:0000256" key="9">
    <source>
        <dbReference type="ARBA" id="ARBA00022884"/>
    </source>
</evidence>
<dbReference type="Gene3D" id="3.40.50.150">
    <property type="entry name" value="Vaccinia Virus protein VP39"/>
    <property type="match status" value="1"/>
</dbReference>
<evidence type="ECO:0000256" key="3">
    <source>
        <dbReference type="ARBA" id="ARBA00021330"/>
    </source>
</evidence>
<evidence type="ECO:0000313" key="16">
    <source>
        <dbReference type="EMBL" id="GAA4189924.1"/>
    </source>
</evidence>
<feature type="region of interest" description="Disordered" evidence="13">
    <location>
        <begin position="349"/>
        <end position="409"/>
    </location>
</feature>
<dbReference type="SUPFAM" id="SSF53335">
    <property type="entry name" value="S-adenosyl-L-methionine-dependent methyltransferases"/>
    <property type="match status" value="1"/>
</dbReference>
<keyword evidence="17" id="KW-1185">Reference proteome</keyword>
<dbReference type="NCBIfam" id="TIGR04074">
    <property type="entry name" value="bacter_Hen1"/>
    <property type="match status" value="1"/>
</dbReference>
<dbReference type="Proteomes" id="UP001501251">
    <property type="component" value="Unassembled WGS sequence"/>
</dbReference>
<evidence type="ECO:0000256" key="10">
    <source>
        <dbReference type="ARBA" id="ARBA00023158"/>
    </source>
</evidence>
<dbReference type="EMBL" id="BAABAQ010000004">
    <property type="protein sequence ID" value="GAA4189924.1"/>
    <property type="molecule type" value="Genomic_DNA"/>
</dbReference>
<evidence type="ECO:0000256" key="6">
    <source>
        <dbReference type="ARBA" id="ARBA00022691"/>
    </source>
</evidence>
<feature type="compositionally biased region" description="Acidic residues" evidence="13">
    <location>
        <begin position="377"/>
        <end position="388"/>
    </location>
</feature>
<evidence type="ECO:0000256" key="5">
    <source>
        <dbReference type="ARBA" id="ARBA00022679"/>
    </source>
</evidence>
<dbReference type="InterPro" id="IPR029063">
    <property type="entry name" value="SAM-dependent_MTases_sf"/>
</dbReference>
<comment type="catalytic activity">
    <reaction evidence="12">
        <text>small RNA 3'-end nucleotide + S-adenosyl-L-methionine = small RNA 3'-end 2'-O-methylnucleotide + S-adenosyl-L-homocysteine + H(+)</text>
        <dbReference type="Rhea" id="RHEA:37887"/>
        <dbReference type="Rhea" id="RHEA-COMP:10415"/>
        <dbReference type="Rhea" id="RHEA-COMP:10416"/>
        <dbReference type="ChEBI" id="CHEBI:15378"/>
        <dbReference type="ChEBI" id="CHEBI:57856"/>
        <dbReference type="ChEBI" id="CHEBI:59789"/>
        <dbReference type="ChEBI" id="CHEBI:74896"/>
        <dbReference type="ChEBI" id="CHEBI:74898"/>
        <dbReference type="EC" id="2.1.1.386"/>
    </reaction>
</comment>
<evidence type="ECO:0000256" key="11">
    <source>
        <dbReference type="ARBA" id="ARBA00035025"/>
    </source>
</evidence>
<dbReference type="Pfam" id="PF12623">
    <property type="entry name" value="Hen1_L"/>
    <property type="match status" value="1"/>
</dbReference>
<protein>
    <recommendedName>
        <fullName evidence="3">Small RNA 2'-O-methyltransferase</fullName>
        <ecNumber evidence="11">2.1.1.386</ecNumber>
    </recommendedName>
</protein>
<feature type="region of interest" description="Disordered" evidence="13">
    <location>
        <begin position="42"/>
        <end position="63"/>
    </location>
</feature>
<feature type="region of interest" description="Disordered" evidence="13">
    <location>
        <begin position="671"/>
        <end position="754"/>
    </location>
</feature>
<feature type="compositionally biased region" description="Low complexity" evidence="13">
    <location>
        <begin position="390"/>
        <end position="409"/>
    </location>
</feature>
<dbReference type="PANTHER" id="PTHR21404">
    <property type="entry name" value="HEN1"/>
    <property type="match status" value="1"/>
</dbReference>
<keyword evidence="4" id="KW-0489">Methyltransferase</keyword>
<feature type="compositionally biased region" description="Low complexity" evidence="13">
    <location>
        <begin position="687"/>
        <end position="713"/>
    </location>
</feature>
<dbReference type="InterPro" id="IPR013217">
    <property type="entry name" value="Methyltransf_12"/>
</dbReference>
<comment type="caution">
    <text evidence="16">The sequence shown here is derived from an EMBL/GenBank/DDBJ whole genome shotgun (WGS) entry which is preliminary data.</text>
</comment>
<gene>
    <name evidence="16" type="ORF">GCM10022252_27380</name>
</gene>
<name>A0ABP8ATY4_9ACTN</name>
<evidence type="ECO:0000256" key="1">
    <source>
        <dbReference type="ARBA" id="ARBA00001946"/>
    </source>
</evidence>
<dbReference type="Gene3D" id="3.30.1610.20">
    <property type="entry name" value="Hen1, N-terminal domain"/>
    <property type="match status" value="1"/>
</dbReference>
<dbReference type="EC" id="2.1.1.386" evidence="11"/>
<dbReference type="InterPro" id="IPR038546">
    <property type="entry name" value="Hen1_N_sf"/>
</dbReference>